<dbReference type="PROSITE" id="PS50062">
    <property type="entry name" value="BCL2_FAMILY"/>
    <property type="match status" value="1"/>
</dbReference>
<feature type="region of interest" description="Disordered" evidence="8">
    <location>
        <begin position="266"/>
        <end position="287"/>
    </location>
</feature>
<dbReference type="EMBL" id="KT698854">
    <property type="protein sequence ID" value="AMB43078.1"/>
    <property type="molecule type" value="Genomic_DNA"/>
</dbReference>
<reference evidence="9 10" key="1">
    <citation type="journal article" date="2016" name="J. Gen. Virol.">
        <title>Novel bat adenoviruses with an extremely large E3 gene.</title>
        <authorList>
            <person name="Tan B."/>
            <person name="Yang X.L."/>
            <person name="Ge X.Y."/>
            <person name="Peng C."/>
            <person name="Zhang Y.Z."/>
            <person name="Zhang L.B."/>
            <person name="Shi Z.L."/>
        </authorList>
    </citation>
    <scope>NUCLEOTIDE SEQUENCE [LARGE SCALE GENOMIC DNA]</scope>
    <source>
        <strain evidence="9">WIV10</strain>
    </source>
</reference>
<organism evidence="9 10">
    <name type="scientific">Bat mastadenovirus WIV10</name>
    <dbReference type="NCBI Taxonomy" id="1788432"/>
    <lineage>
        <taxon>Viruses</taxon>
        <taxon>Varidnaviria</taxon>
        <taxon>Bamfordvirae</taxon>
        <taxon>Preplasmiviricota</taxon>
        <taxon>Polisuviricotina</taxon>
        <taxon>Pharingeaviricetes</taxon>
        <taxon>Rowavirales</taxon>
        <taxon>Adenoviridae</taxon>
        <taxon>Mastadenovirus</taxon>
        <taxon>Mastadenovirus rhinolopidae</taxon>
        <taxon>Bat mastadenovirus C</taxon>
    </lineage>
</organism>
<protein>
    <recommendedName>
        <fullName evidence="2 7">E1B protein, small T-antigen</fullName>
    </recommendedName>
</protein>
<dbReference type="Proteomes" id="UP000149626">
    <property type="component" value="Segment"/>
</dbReference>
<keyword evidence="6 7" id="KW-1119">Modulation of host cell apoptosis by virus</keyword>
<keyword evidence="3 7" id="KW-0244">Early protein</keyword>
<evidence type="ECO:0000256" key="4">
    <source>
        <dbReference type="ARBA" id="ARBA00022581"/>
    </source>
</evidence>
<name>A0A161DIM0_9ADEN</name>
<dbReference type="KEGG" id="vg:27246352"/>
<dbReference type="OrthoDB" id="10729at10239"/>
<comment type="similarity">
    <text evidence="1 7">Belongs to the adenoviridae E1B 19 kDa protein family.</text>
</comment>
<proteinExistence type="inferred from homology"/>
<feature type="compositionally biased region" description="Low complexity" evidence="8">
    <location>
        <begin position="243"/>
        <end position="253"/>
    </location>
</feature>
<evidence type="ECO:0000256" key="2">
    <source>
        <dbReference type="ARBA" id="ARBA00013796"/>
    </source>
</evidence>
<evidence type="ECO:0000256" key="7">
    <source>
        <dbReference type="RuleBase" id="RU364111"/>
    </source>
</evidence>
<keyword evidence="4 7" id="KW-0945">Host-virus interaction</keyword>
<evidence type="ECO:0000256" key="5">
    <source>
        <dbReference type="ARBA" id="ARBA00023189"/>
    </source>
</evidence>
<evidence type="ECO:0000256" key="3">
    <source>
        <dbReference type="ARBA" id="ARBA00022518"/>
    </source>
</evidence>
<evidence type="ECO:0000256" key="1">
    <source>
        <dbReference type="ARBA" id="ARBA00010275"/>
    </source>
</evidence>
<dbReference type="GeneID" id="27246352"/>
<dbReference type="GO" id="GO:0033668">
    <property type="term" value="P:symbiont-mediated suppression of host apoptosis"/>
    <property type="evidence" value="ECO:0007669"/>
    <property type="project" value="UniProtKB-KW"/>
</dbReference>
<accession>A0A161DIM0</accession>
<feature type="region of interest" description="Disordered" evidence="8">
    <location>
        <begin position="151"/>
        <end position="253"/>
    </location>
</feature>
<evidence type="ECO:0000313" key="10">
    <source>
        <dbReference type="Proteomes" id="UP000149626"/>
    </source>
</evidence>
<feature type="compositionally biased region" description="Acidic residues" evidence="8">
    <location>
        <begin position="185"/>
        <end position="222"/>
    </location>
</feature>
<evidence type="ECO:0000256" key="8">
    <source>
        <dbReference type="SAM" id="MobiDB-lite"/>
    </source>
</evidence>
<feature type="compositionally biased region" description="Basic and acidic residues" evidence="8">
    <location>
        <begin position="162"/>
        <end position="175"/>
    </location>
</feature>
<evidence type="ECO:0000256" key="6">
    <source>
        <dbReference type="ARBA" id="ARBA00023323"/>
    </source>
</evidence>
<sequence>MDYLKFLSNYAVLKRIVRDSSERTGPWRRYFFCGPLVNFVHKIKLDHKEEFEQCLDAEGIFLDRLRSGDLSVYNTQVVLHLHLENPGRVAASIAFVAWLLDQWDLQNQFSPDFSLDALCIPLWKLIRAEVCNRDLSAAARVFQEELEREGLIDPPETLAEESPERADNEEGDLHLAEPAVVQETGSEEEDEEMPPLEESEEESESLGEEELEEVETEGDSELEVVFASENDVLSPTPDLLRQGAASGLSSSSEEVCFSPLSGVAPLASSDSSCSEPEEEERVVPPNGGRAIRVSVIVHAPAQGTGGAQGQSLSGGRM</sequence>
<evidence type="ECO:0000313" key="9">
    <source>
        <dbReference type="EMBL" id="AMB43078.1"/>
    </source>
</evidence>
<dbReference type="Pfam" id="PF01691">
    <property type="entry name" value="Adeno_E1B_19K"/>
    <property type="match status" value="1"/>
</dbReference>
<dbReference type="RefSeq" id="YP_009246376.1">
    <property type="nucleotide sequence ID" value="NC_029899.1"/>
</dbReference>
<keyword evidence="5 7" id="KW-1081">Inhibition of host apoptosis by viral BCL2-like protein</keyword>
<dbReference type="InterPro" id="IPR002475">
    <property type="entry name" value="Bcl2-like"/>
</dbReference>
<dbReference type="InterPro" id="IPR002924">
    <property type="entry name" value="Adenovir_t-Ag_E1B_19kDa"/>
</dbReference>